<dbReference type="EMBL" id="JYDT01000119">
    <property type="protein sequence ID" value="KRY84225.1"/>
    <property type="molecule type" value="Genomic_DNA"/>
</dbReference>
<name>A0A0V1FEL0_TRIPS</name>
<protein>
    <submittedName>
        <fullName evidence="2">Uncharacterized protein</fullName>
    </submittedName>
</protein>
<organism evidence="2 3">
    <name type="scientific">Trichinella pseudospiralis</name>
    <name type="common">Parasitic roundworm</name>
    <dbReference type="NCBI Taxonomy" id="6337"/>
    <lineage>
        <taxon>Eukaryota</taxon>
        <taxon>Metazoa</taxon>
        <taxon>Ecdysozoa</taxon>
        <taxon>Nematoda</taxon>
        <taxon>Enoplea</taxon>
        <taxon>Dorylaimia</taxon>
        <taxon>Trichinellida</taxon>
        <taxon>Trichinellidae</taxon>
        <taxon>Trichinella</taxon>
    </lineage>
</organism>
<dbReference type="Pfam" id="PF00335">
    <property type="entry name" value="Tetraspanin"/>
    <property type="match status" value="1"/>
</dbReference>
<evidence type="ECO:0000313" key="3">
    <source>
        <dbReference type="Proteomes" id="UP000054995"/>
    </source>
</evidence>
<dbReference type="OrthoDB" id="5919367at2759"/>
<proteinExistence type="predicted"/>
<comment type="caution">
    <text evidence="2">The sequence shown here is derived from an EMBL/GenBank/DDBJ whole genome shotgun (WGS) entry which is preliminary data.</text>
</comment>
<dbReference type="Proteomes" id="UP000054995">
    <property type="component" value="Unassembled WGS sequence"/>
</dbReference>
<reference evidence="2 3" key="1">
    <citation type="submission" date="2015-01" db="EMBL/GenBank/DDBJ databases">
        <title>Evolution of Trichinella species and genotypes.</title>
        <authorList>
            <person name="Korhonen P.K."/>
            <person name="Edoardo P."/>
            <person name="Giuseppe L.R."/>
            <person name="Gasser R.B."/>
        </authorList>
    </citation>
    <scope>NUCLEOTIDE SEQUENCE [LARGE SCALE GENOMIC DNA]</scope>
    <source>
        <strain evidence="2">ISS470</strain>
    </source>
</reference>
<accession>A0A0V1FEL0</accession>
<dbReference type="InterPro" id="IPR018499">
    <property type="entry name" value="Tetraspanin/Peripherin"/>
</dbReference>
<sequence>MNDTELSESSVDELNCMEGVINCCILSKETELFTHRTLNNWGDWTISLLPYHKDLSAQYAIVVTSCIMTAIVNCGFVGAYYINRTMTKISIISTVVVMILFSALLIGEGVNKDSILETTYKTVYTAFLENQYGTKWNFGIFDHIVDHVQQSNKCCGLRKSLNKSQITHPSYYTTLFWLESTNWGQIEQMKIGYNDMNHVPYVPLSCCINRSVENCNFALFGDSSPQFLITMIVTLCITITNIYFCFIH</sequence>
<keyword evidence="3" id="KW-1185">Reference proteome</keyword>
<evidence type="ECO:0000313" key="1">
    <source>
        <dbReference type="EMBL" id="KRY80640.1"/>
    </source>
</evidence>
<gene>
    <name evidence="1" type="ORF">T4D_16517</name>
    <name evidence="2" type="ORF">T4D_2799</name>
</gene>
<evidence type="ECO:0000313" key="2">
    <source>
        <dbReference type="EMBL" id="KRY84225.1"/>
    </source>
</evidence>
<dbReference type="EMBL" id="JYDT01000382">
    <property type="protein sequence ID" value="KRY80640.1"/>
    <property type="molecule type" value="Genomic_DNA"/>
</dbReference>
<dbReference type="GO" id="GO:0016020">
    <property type="term" value="C:membrane"/>
    <property type="evidence" value="ECO:0007669"/>
    <property type="project" value="UniProtKB-SubCell"/>
</dbReference>